<dbReference type="PANTHER" id="PTHR19433:SF133">
    <property type="entry name" value="IMMUNE-TYPE RECEPTOR 5 PRECURSOR-RELATED"/>
    <property type="match status" value="1"/>
</dbReference>
<dbReference type="Proteomes" id="UP000265000">
    <property type="component" value="Unplaced"/>
</dbReference>
<evidence type="ECO:0000313" key="10">
    <source>
        <dbReference type="Proteomes" id="UP000265000"/>
    </source>
</evidence>
<evidence type="ECO:0000256" key="1">
    <source>
        <dbReference type="ARBA" id="ARBA00004236"/>
    </source>
</evidence>
<keyword evidence="7" id="KW-0325">Glycoprotein</keyword>
<dbReference type="InterPro" id="IPR052051">
    <property type="entry name" value="TCR_complex_component"/>
</dbReference>
<proteinExistence type="predicted"/>
<dbReference type="SMART" id="SM00409">
    <property type="entry name" value="IG"/>
    <property type="match status" value="2"/>
</dbReference>
<keyword evidence="4" id="KW-0391">Immunity</keyword>
<evidence type="ECO:0000259" key="8">
    <source>
        <dbReference type="PROSITE" id="PS50835"/>
    </source>
</evidence>
<feature type="domain" description="Ig-like" evidence="8">
    <location>
        <begin position="11"/>
        <end position="90"/>
    </location>
</feature>
<dbReference type="InterPro" id="IPR007110">
    <property type="entry name" value="Ig-like_dom"/>
</dbReference>
<reference evidence="9" key="1">
    <citation type="submission" date="2025-08" db="UniProtKB">
        <authorList>
            <consortium name="Ensembl"/>
        </authorList>
    </citation>
    <scope>IDENTIFICATION</scope>
</reference>
<dbReference type="PANTHER" id="PTHR19433">
    <property type="entry name" value="T-CELL RECEPTOR ALPHA CHAIN V REGION-RELATED"/>
    <property type="match status" value="1"/>
</dbReference>
<dbReference type="Gene3D" id="2.60.40.10">
    <property type="entry name" value="Immunoglobulins"/>
    <property type="match status" value="2"/>
</dbReference>
<keyword evidence="10" id="KW-1185">Reference proteome</keyword>
<keyword evidence="3" id="KW-0732">Signal</keyword>
<sequence length="301" mass="34250">WCFGLITVHLGEATTFTCDLPHDKYGSGELFWYRQTIGDTLELVVTFMNYANPTYGPRYTDSRMKISHTETMSNLTILKTVQEDEGMYHCAFTDWTQTVWHGTYLLIKGNGFSKPFYEKVVQSLTTSDSLRAEEYVTLQCSVLSNFDRTCSEDGIFWFMSNNSDTDIIFVDGNKTDRCQKKTDYQTRCVYNFSKNISSSDAGTYYCAVAACGQILFGNGTKLEAERRMNLSHQDGHSVSKVINLGEWLTLSSMQCNKHFFAVQNEDGQDLNYAALHFSDGKARRGKKINVTEDSVYSHIKL</sequence>
<dbReference type="Pfam" id="PF07686">
    <property type="entry name" value="V-set"/>
    <property type="match status" value="1"/>
</dbReference>
<keyword evidence="6" id="KW-1015">Disulfide bond</keyword>
<name>A0A3Q2UQ04_FUNHE</name>
<dbReference type="InterPro" id="IPR003599">
    <property type="entry name" value="Ig_sub"/>
</dbReference>
<evidence type="ECO:0000256" key="6">
    <source>
        <dbReference type="ARBA" id="ARBA00023157"/>
    </source>
</evidence>
<dbReference type="Ensembl" id="ENSFHET00000029615.1">
    <property type="protein sequence ID" value="ENSFHEP00000034411.1"/>
    <property type="gene ID" value="ENSFHEG00000022109.1"/>
</dbReference>
<dbReference type="STRING" id="8078.ENSFHEP00000034411"/>
<dbReference type="InterPro" id="IPR036179">
    <property type="entry name" value="Ig-like_dom_sf"/>
</dbReference>
<evidence type="ECO:0000256" key="3">
    <source>
        <dbReference type="ARBA" id="ARBA00022729"/>
    </source>
</evidence>
<keyword evidence="2" id="KW-1003">Cell membrane</keyword>
<evidence type="ECO:0000256" key="2">
    <source>
        <dbReference type="ARBA" id="ARBA00022475"/>
    </source>
</evidence>
<evidence type="ECO:0000256" key="7">
    <source>
        <dbReference type="ARBA" id="ARBA00023180"/>
    </source>
</evidence>
<dbReference type="SUPFAM" id="SSF48726">
    <property type="entry name" value="Immunoglobulin"/>
    <property type="match status" value="2"/>
</dbReference>
<evidence type="ECO:0000313" key="9">
    <source>
        <dbReference type="Ensembl" id="ENSFHEP00000034411.1"/>
    </source>
</evidence>
<dbReference type="PROSITE" id="PS50835">
    <property type="entry name" value="IG_LIKE"/>
    <property type="match status" value="2"/>
</dbReference>
<accession>A0A3Q2UQ04</accession>
<dbReference type="InterPro" id="IPR013106">
    <property type="entry name" value="Ig_V-set"/>
</dbReference>
<dbReference type="GO" id="GO:0002376">
    <property type="term" value="P:immune system process"/>
    <property type="evidence" value="ECO:0007669"/>
    <property type="project" value="UniProtKB-KW"/>
</dbReference>
<dbReference type="InterPro" id="IPR013783">
    <property type="entry name" value="Ig-like_fold"/>
</dbReference>
<keyword evidence="5" id="KW-0472">Membrane</keyword>
<dbReference type="GO" id="GO:0009617">
    <property type="term" value="P:response to bacterium"/>
    <property type="evidence" value="ECO:0007669"/>
    <property type="project" value="TreeGrafter"/>
</dbReference>
<dbReference type="AlphaFoldDB" id="A0A3Q2UQ04"/>
<dbReference type="GO" id="GO:0005886">
    <property type="term" value="C:plasma membrane"/>
    <property type="evidence" value="ECO:0007669"/>
    <property type="project" value="UniProtKB-SubCell"/>
</dbReference>
<organism evidence="9 10">
    <name type="scientific">Fundulus heteroclitus</name>
    <name type="common">Killifish</name>
    <name type="synonym">Mummichog</name>
    <dbReference type="NCBI Taxonomy" id="8078"/>
    <lineage>
        <taxon>Eukaryota</taxon>
        <taxon>Metazoa</taxon>
        <taxon>Chordata</taxon>
        <taxon>Craniata</taxon>
        <taxon>Vertebrata</taxon>
        <taxon>Euteleostomi</taxon>
        <taxon>Actinopterygii</taxon>
        <taxon>Neopterygii</taxon>
        <taxon>Teleostei</taxon>
        <taxon>Neoteleostei</taxon>
        <taxon>Acanthomorphata</taxon>
        <taxon>Ovalentaria</taxon>
        <taxon>Atherinomorphae</taxon>
        <taxon>Cyprinodontiformes</taxon>
        <taxon>Fundulidae</taxon>
        <taxon>Fundulus</taxon>
    </lineage>
</organism>
<comment type="subcellular location">
    <subcellularLocation>
        <location evidence="1">Cell membrane</location>
    </subcellularLocation>
</comment>
<protein>
    <recommendedName>
        <fullName evidence="8">Ig-like domain-containing protein</fullName>
    </recommendedName>
</protein>
<feature type="domain" description="Ig-like" evidence="8">
    <location>
        <begin position="115"/>
        <end position="229"/>
    </location>
</feature>
<reference evidence="9" key="2">
    <citation type="submission" date="2025-09" db="UniProtKB">
        <authorList>
            <consortium name="Ensembl"/>
        </authorList>
    </citation>
    <scope>IDENTIFICATION</scope>
</reference>
<dbReference type="GeneTree" id="ENSGT01030000234530"/>
<evidence type="ECO:0000256" key="5">
    <source>
        <dbReference type="ARBA" id="ARBA00023136"/>
    </source>
</evidence>
<evidence type="ECO:0000256" key="4">
    <source>
        <dbReference type="ARBA" id="ARBA00022859"/>
    </source>
</evidence>